<name>A0A2B7XMS4_9EURO</name>
<evidence type="ECO:0000256" key="7">
    <source>
        <dbReference type="ARBA" id="ARBA00023242"/>
    </source>
</evidence>
<dbReference type="PANTHER" id="PTHR31077">
    <property type="entry name" value="U4/U6.U5 SMALL NUCLEAR RIBONUCLEOPROTEIN 27 KDA PROTEIN"/>
    <property type="match status" value="1"/>
</dbReference>
<dbReference type="Proteomes" id="UP000223968">
    <property type="component" value="Unassembled WGS sequence"/>
</dbReference>
<keyword evidence="7" id="KW-0539">Nucleus</keyword>
<evidence type="ECO:0000256" key="8">
    <source>
        <dbReference type="SAM" id="MobiDB-lite"/>
    </source>
</evidence>
<keyword evidence="11" id="KW-1185">Reference proteome</keyword>
<comment type="subunit">
    <text evidence="4">Part of a tri-snRNP complex.</text>
</comment>
<evidence type="ECO:0000256" key="3">
    <source>
        <dbReference type="ARBA" id="ARBA00008218"/>
    </source>
</evidence>
<evidence type="ECO:0000256" key="5">
    <source>
        <dbReference type="ARBA" id="ARBA00022664"/>
    </source>
</evidence>
<evidence type="ECO:0000256" key="4">
    <source>
        <dbReference type="ARBA" id="ARBA00011825"/>
    </source>
</evidence>
<evidence type="ECO:0000256" key="2">
    <source>
        <dbReference type="ARBA" id="ARBA00004123"/>
    </source>
</evidence>
<accession>A0A2B7XMS4</accession>
<dbReference type="EMBL" id="PDNB01000089">
    <property type="protein sequence ID" value="PGH09952.1"/>
    <property type="molecule type" value="Genomic_DNA"/>
</dbReference>
<dbReference type="GO" id="GO:0008380">
    <property type="term" value="P:RNA splicing"/>
    <property type="evidence" value="ECO:0007669"/>
    <property type="project" value="UniProtKB-KW"/>
</dbReference>
<comment type="caution">
    <text evidence="10">The sequence shown here is derived from an EMBL/GenBank/DDBJ whole genome shotgun (WGS) entry which is preliminary data.</text>
</comment>
<gene>
    <name evidence="10" type="ORF">AJ79_05568</name>
</gene>
<dbReference type="AlphaFoldDB" id="A0A2B7XMS4"/>
<protein>
    <recommendedName>
        <fullName evidence="9">U4/U6.U5 small nuclear ribonucleoprotein 27kDa protein domain-containing protein</fullName>
    </recommendedName>
</protein>
<comment type="function">
    <text evidence="1">May play a role in mRNA splicing.</text>
</comment>
<feature type="compositionally biased region" description="Basic and acidic residues" evidence="8">
    <location>
        <begin position="21"/>
        <end position="91"/>
    </location>
</feature>
<comment type="similarity">
    <text evidence="3">Belongs to the SNUT3 family.</text>
</comment>
<keyword evidence="6" id="KW-0508">mRNA splicing</keyword>
<evidence type="ECO:0000256" key="6">
    <source>
        <dbReference type="ARBA" id="ARBA00023187"/>
    </source>
</evidence>
<feature type="compositionally biased region" description="Basic and acidic residues" evidence="8">
    <location>
        <begin position="98"/>
        <end position="150"/>
    </location>
</feature>
<keyword evidence="5" id="KW-0507">mRNA processing</keyword>
<reference evidence="10 11" key="1">
    <citation type="submission" date="2017-10" db="EMBL/GenBank/DDBJ databases">
        <title>Comparative genomics in systemic dimorphic fungi from Ajellomycetaceae.</title>
        <authorList>
            <person name="Munoz J.F."/>
            <person name="Mcewen J.G."/>
            <person name="Clay O.K."/>
            <person name="Cuomo C.A."/>
        </authorList>
    </citation>
    <scope>NUCLEOTIDE SEQUENCE [LARGE SCALE GENOMIC DNA]</scope>
    <source>
        <strain evidence="10 11">UAMH5409</strain>
    </source>
</reference>
<dbReference type="STRING" id="1447875.A0A2B7XMS4"/>
<dbReference type="InterPro" id="IPR013957">
    <property type="entry name" value="SNRNP27"/>
</dbReference>
<comment type="subcellular location">
    <subcellularLocation>
        <location evidence="2">Nucleus</location>
    </subcellularLocation>
</comment>
<dbReference type="OrthoDB" id="21368at2759"/>
<dbReference type="GO" id="GO:0071011">
    <property type="term" value="C:precatalytic spliceosome"/>
    <property type="evidence" value="ECO:0007669"/>
    <property type="project" value="TreeGrafter"/>
</dbReference>
<feature type="region of interest" description="Disordered" evidence="8">
    <location>
        <begin position="1"/>
        <end position="229"/>
    </location>
</feature>
<proteinExistence type="inferred from homology"/>
<sequence length="288" mass="33990">MAEPPAKRARRTDSSTMWDMNDTKPRASDRDSKDIDGGISRREPLPAREDLKRGSASRDERRQRSRSRDGGKERERDDRRRVRSRSRDGRRERSRSKERRERVRERGDRERDRDSRRDRDRDRSLSKERYGRRDYGKSSRYRERGRDTRSWSRSRSRSRSPVRNGTALRSRRSRSPLPPPRGPKSDRRDAVRDRESKGVNGLPESRRHGSKSRSHPIPVDGMDMDVDADSDDLDQLMRKTMGFASFRSTQNTKVPGNNVYGVRKEKKTEYRQYMNRQGGFNRPLSPSR</sequence>
<evidence type="ECO:0000256" key="1">
    <source>
        <dbReference type="ARBA" id="ARBA00003632"/>
    </source>
</evidence>
<organism evidence="10 11">
    <name type="scientific">Helicocarpus griseus UAMH5409</name>
    <dbReference type="NCBI Taxonomy" id="1447875"/>
    <lineage>
        <taxon>Eukaryota</taxon>
        <taxon>Fungi</taxon>
        <taxon>Dikarya</taxon>
        <taxon>Ascomycota</taxon>
        <taxon>Pezizomycotina</taxon>
        <taxon>Eurotiomycetes</taxon>
        <taxon>Eurotiomycetidae</taxon>
        <taxon>Onygenales</taxon>
        <taxon>Ajellomycetaceae</taxon>
        <taxon>Helicocarpus</taxon>
    </lineage>
</organism>
<feature type="compositionally biased region" description="Basic and acidic residues" evidence="8">
    <location>
        <begin position="183"/>
        <end position="197"/>
    </location>
</feature>
<evidence type="ECO:0000313" key="10">
    <source>
        <dbReference type="EMBL" id="PGH09952.1"/>
    </source>
</evidence>
<feature type="region of interest" description="Disordered" evidence="8">
    <location>
        <begin position="268"/>
        <end position="288"/>
    </location>
</feature>
<dbReference type="GO" id="GO:0006397">
    <property type="term" value="P:mRNA processing"/>
    <property type="evidence" value="ECO:0007669"/>
    <property type="project" value="UniProtKB-KW"/>
</dbReference>
<evidence type="ECO:0000259" key="9">
    <source>
        <dbReference type="Pfam" id="PF08648"/>
    </source>
</evidence>
<dbReference type="PANTHER" id="PTHR31077:SF1">
    <property type="entry name" value="U4_U6.U5 SMALL NUCLEAR RIBONUCLEOPROTEIN 27 KDA PROTEIN"/>
    <property type="match status" value="1"/>
</dbReference>
<dbReference type="Pfam" id="PF08648">
    <property type="entry name" value="SNRNP27"/>
    <property type="match status" value="1"/>
</dbReference>
<feature type="domain" description="U4/U6.U5 small nuclear ribonucleoprotein 27kDa protein" evidence="9">
    <location>
        <begin position="234"/>
        <end position="286"/>
    </location>
</feature>
<evidence type="ECO:0000313" key="11">
    <source>
        <dbReference type="Proteomes" id="UP000223968"/>
    </source>
</evidence>